<reference evidence="2 3" key="1">
    <citation type="submission" date="2018-09" db="EMBL/GenBank/DDBJ databases">
        <title>Genome Sequence of Paenibacillus lautus Strain E7593-69, Azo Dye-Degrading Bacteria, Isolated from Commercial Tattoo Inks.</title>
        <authorList>
            <person name="Nho S.W."/>
            <person name="Kim S.-J."/>
            <person name="Kweon O."/>
            <person name="Cerniglia C.E."/>
        </authorList>
    </citation>
    <scope>NUCLEOTIDE SEQUENCE [LARGE SCALE GENOMIC DNA]</scope>
    <source>
        <strain evidence="2 3">E7593-69</strain>
    </source>
</reference>
<dbReference type="Pfam" id="PF00702">
    <property type="entry name" value="Hydrolase"/>
    <property type="match status" value="1"/>
</dbReference>
<keyword evidence="1 2" id="KW-0378">Hydrolase</keyword>
<dbReference type="RefSeq" id="WP_119847229.1">
    <property type="nucleotide sequence ID" value="NZ_CP032412.1"/>
</dbReference>
<protein>
    <submittedName>
        <fullName evidence="2">HAD family hydrolase</fullName>
    </submittedName>
</protein>
<dbReference type="SUPFAM" id="SSF56784">
    <property type="entry name" value="HAD-like"/>
    <property type="match status" value="1"/>
</dbReference>
<accession>A0A385TL85</accession>
<dbReference type="SFLD" id="SFLDG01129">
    <property type="entry name" value="C1.5:_HAD__Beta-PGM__Phosphata"/>
    <property type="match status" value="1"/>
</dbReference>
<evidence type="ECO:0000256" key="1">
    <source>
        <dbReference type="ARBA" id="ARBA00022801"/>
    </source>
</evidence>
<dbReference type="InterPro" id="IPR006439">
    <property type="entry name" value="HAD-SF_hydro_IA"/>
</dbReference>
<dbReference type="KEGG" id="plw:D5F53_07870"/>
<sequence>MTTKAIFLDFYGTVVHEDDEIIPLICQKIKESSSENCSIQEIGQYWWASFSKLFQESYGENFDTQRNLGRMSLRKTIEFYQSSCTADEIILEQFEHWQKPGIYEDSLSFLKSCELPVYIISNIDTTDVMAAIKFHGLKVYGVITSEDVRSYKPRSEIFAEALRRYELKNTDVLHIGDSLTSDVVGAQNMGIRAVWINRMNKKKPDHIQPDHIIKKLTELEGIM</sequence>
<dbReference type="InterPro" id="IPR051540">
    <property type="entry name" value="S-2-haloacid_dehalogenase"/>
</dbReference>
<dbReference type="Proteomes" id="UP000266552">
    <property type="component" value="Chromosome"/>
</dbReference>
<dbReference type="PRINTS" id="PR00413">
    <property type="entry name" value="HADHALOGNASE"/>
</dbReference>
<evidence type="ECO:0000313" key="2">
    <source>
        <dbReference type="EMBL" id="AYB43207.1"/>
    </source>
</evidence>
<dbReference type="EMBL" id="CP032412">
    <property type="protein sequence ID" value="AYB43207.1"/>
    <property type="molecule type" value="Genomic_DNA"/>
</dbReference>
<name>A0A385TL85_PAELA</name>
<dbReference type="InterPro" id="IPR023198">
    <property type="entry name" value="PGP-like_dom2"/>
</dbReference>
<keyword evidence="3" id="KW-1185">Reference proteome</keyword>
<dbReference type="InterPro" id="IPR023214">
    <property type="entry name" value="HAD_sf"/>
</dbReference>
<gene>
    <name evidence="2" type="ORF">D5F53_07870</name>
</gene>
<organism evidence="2 3">
    <name type="scientific">Paenibacillus lautus</name>
    <name type="common">Bacillus lautus</name>
    <dbReference type="NCBI Taxonomy" id="1401"/>
    <lineage>
        <taxon>Bacteria</taxon>
        <taxon>Bacillati</taxon>
        <taxon>Bacillota</taxon>
        <taxon>Bacilli</taxon>
        <taxon>Bacillales</taxon>
        <taxon>Paenibacillaceae</taxon>
        <taxon>Paenibacillus</taxon>
    </lineage>
</organism>
<dbReference type="GO" id="GO:0016787">
    <property type="term" value="F:hydrolase activity"/>
    <property type="evidence" value="ECO:0007669"/>
    <property type="project" value="UniProtKB-KW"/>
</dbReference>
<dbReference type="Gene3D" id="3.40.50.1000">
    <property type="entry name" value="HAD superfamily/HAD-like"/>
    <property type="match status" value="1"/>
</dbReference>
<dbReference type="AlphaFoldDB" id="A0A385TL85"/>
<dbReference type="InterPro" id="IPR036412">
    <property type="entry name" value="HAD-like_sf"/>
</dbReference>
<dbReference type="SFLD" id="SFLDS00003">
    <property type="entry name" value="Haloacid_Dehalogenase"/>
    <property type="match status" value="1"/>
</dbReference>
<dbReference type="PANTHER" id="PTHR43316">
    <property type="entry name" value="HYDROLASE, HALOACID DELAHOGENASE-RELATED"/>
    <property type="match status" value="1"/>
</dbReference>
<proteinExistence type="predicted"/>
<dbReference type="Gene3D" id="1.10.150.240">
    <property type="entry name" value="Putative phosphatase, domain 2"/>
    <property type="match status" value="1"/>
</dbReference>
<dbReference type="NCBIfam" id="TIGR01549">
    <property type="entry name" value="HAD-SF-IA-v1"/>
    <property type="match status" value="1"/>
</dbReference>
<evidence type="ECO:0000313" key="3">
    <source>
        <dbReference type="Proteomes" id="UP000266552"/>
    </source>
</evidence>
<dbReference type="PANTHER" id="PTHR43316:SF3">
    <property type="entry name" value="HALOACID DEHALOGENASE, TYPE II (AFU_ORTHOLOGUE AFUA_2G07750)-RELATED"/>
    <property type="match status" value="1"/>
</dbReference>